<evidence type="ECO:0000256" key="12">
    <source>
        <dbReference type="ARBA" id="ARBA00023239"/>
    </source>
</evidence>
<dbReference type="SFLD" id="SFLDF00281">
    <property type="entry name" value="FeMo_cofactor_biosynthesis_pro"/>
    <property type="match status" value="1"/>
</dbReference>
<evidence type="ECO:0000256" key="1">
    <source>
        <dbReference type="ARBA" id="ARBA00001966"/>
    </source>
</evidence>
<dbReference type="InterPro" id="IPR058240">
    <property type="entry name" value="rSAM_sf"/>
</dbReference>
<dbReference type="SFLD" id="SFLDS00029">
    <property type="entry name" value="Radical_SAM"/>
    <property type="match status" value="1"/>
</dbReference>
<evidence type="ECO:0000256" key="11">
    <source>
        <dbReference type="ARBA" id="ARBA00023231"/>
    </source>
</evidence>
<dbReference type="Pfam" id="PF04055">
    <property type="entry name" value="Radical_SAM"/>
    <property type="match status" value="1"/>
</dbReference>
<dbReference type="SUPFAM" id="SSF102114">
    <property type="entry name" value="Radical SAM enzymes"/>
    <property type="match status" value="1"/>
</dbReference>
<dbReference type="InterPro" id="IPR006638">
    <property type="entry name" value="Elp3/MiaA/NifB-like_rSAM"/>
</dbReference>
<evidence type="ECO:0000256" key="4">
    <source>
        <dbReference type="ARBA" id="ARBA00006804"/>
    </source>
</evidence>
<dbReference type="Gene3D" id="3.30.420.130">
    <property type="entry name" value="Dinitrogenase iron-molybdenum cofactor biosynthesis domain"/>
    <property type="match status" value="1"/>
</dbReference>
<name>A0A1G6DDT4_9BACT</name>
<evidence type="ECO:0000256" key="8">
    <source>
        <dbReference type="ARBA" id="ARBA00022723"/>
    </source>
</evidence>
<evidence type="ECO:0000256" key="14">
    <source>
        <dbReference type="ARBA" id="ARBA00032102"/>
    </source>
</evidence>
<proteinExistence type="inferred from homology"/>
<keyword evidence="7" id="KW-0949">S-adenosyl-L-methionine</keyword>
<dbReference type="RefSeq" id="WP_208596621.1">
    <property type="nucleotide sequence ID" value="NZ_FMXO01000011.1"/>
</dbReference>
<keyword evidence="11" id="KW-0535">Nitrogen fixation</keyword>
<evidence type="ECO:0000256" key="6">
    <source>
        <dbReference type="ARBA" id="ARBA00022485"/>
    </source>
</evidence>
<dbReference type="STRING" id="617002.SAMN05660653_02087"/>
<organism evidence="16 17">
    <name type="scientific">Desulfonatronum thiosulfatophilum</name>
    <dbReference type="NCBI Taxonomy" id="617002"/>
    <lineage>
        <taxon>Bacteria</taxon>
        <taxon>Pseudomonadati</taxon>
        <taxon>Thermodesulfobacteriota</taxon>
        <taxon>Desulfovibrionia</taxon>
        <taxon>Desulfovibrionales</taxon>
        <taxon>Desulfonatronaceae</taxon>
        <taxon>Desulfonatronum</taxon>
    </lineage>
</organism>
<dbReference type="InterPro" id="IPR036105">
    <property type="entry name" value="DiNase_FeMo-co_biosyn_sf"/>
</dbReference>
<dbReference type="EMBL" id="FMXO01000011">
    <property type="protein sequence ID" value="SDB43280.1"/>
    <property type="molecule type" value="Genomic_DNA"/>
</dbReference>
<dbReference type="PANTHER" id="PTHR43787:SF13">
    <property type="entry name" value="FEMO COFACTOR BIOSYNTHESIS PROTEIN NIFB"/>
    <property type="match status" value="1"/>
</dbReference>
<feature type="domain" description="Radical SAM core" evidence="15">
    <location>
        <begin position="17"/>
        <end position="262"/>
    </location>
</feature>
<dbReference type="SUPFAM" id="SSF53146">
    <property type="entry name" value="Nitrogenase accessory factor-like"/>
    <property type="match status" value="1"/>
</dbReference>
<evidence type="ECO:0000313" key="17">
    <source>
        <dbReference type="Proteomes" id="UP000198771"/>
    </source>
</evidence>
<dbReference type="UniPathway" id="UPA00782"/>
<keyword evidence="12" id="KW-0456">Lyase</keyword>
<sequence>MSAPDTAKHPCFNVKAKGECGRVHLPVAPKCNIMCNYCNRKYDCVNESRPGVTSGVLKPHQALEYLTRILEKDPRITVVGIAGPGDPFANPKETLKTLRLIRERFPQMLFCLSSNGLGVLPYLDDLKKYGVTHMTITVNAVDPEIGRKFYAWVRDGKVLYRGLEAAKVMWERQQAVIAGLKERGIIVKVNTIITPGINDHHVEAIAAKMRDLGVDLLNCMPLFPAAETIFEDIPEPGKEEIEQIRTKAEKYLPQMRHCKRCRADAVGLLDQDKSAEFASCLSACSKTLPPMQTTDRPYVAVASMEGVLINQHLGEASSFQIWAEQNGAFTMVEVREAPPKGSGARRWYDLARTLKDCRSVLVSGVGDTPMAILSEEGINPLEMSGFIQEGLTAVYKGGNVNAFKHRREGKTCKAMGCTGDGGGCG</sequence>
<evidence type="ECO:0000256" key="2">
    <source>
        <dbReference type="ARBA" id="ARBA00003522"/>
    </source>
</evidence>
<evidence type="ECO:0000256" key="10">
    <source>
        <dbReference type="ARBA" id="ARBA00023014"/>
    </source>
</evidence>
<dbReference type="Pfam" id="PF02579">
    <property type="entry name" value="Nitro_FeMo-Co"/>
    <property type="match status" value="1"/>
</dbReference>
<dbReference type="AlphaFoldDB" id="A0A1G6DDT4"/>
<reference evidence="16 17" key="1">
    <citation type="submission" date="2016-10" db="EMBL/GenBank/DDBJ databases">
        <authorList>
            <person name="de Groot N.N."/>
        </authorList>
    </citation>
    <scope>NUCLEOTIDE SEQUENCE [LARGE SCALE GENOMIC DNA]</scope>
    <source>
        <strain evidence="16 17">ASO4-2</strain>
    </source>
</reference>
<gene>
    <name evidence="16" type="ORF">SAMN05660653_02087</name>
</gene>
<dbReference type="Gene3D" id="3.20.20.70">
    <property type="entry name" value="Aldolase class I"/>
    <property type="match status" value="1"/>
</dbReference>
<dbReference type="SFLD" id="SFLDG01067">
    <property type="entry name" value="SPASM/twitch_domain_containing"/>
    <property type="match status" value="1"/>
</dbReference>
<evidence type="ECO:0000256" key="5">
    <source>
        <dbReference type="ARBA" id="ARBA00021702"/>
    </source>
</evidence>
<dbReference type="CDD" id="cd01335">
    <property type="entry name" value="Radical_SAM"/>
    <property type="match status" value="1"/>
</dbReference>
<dbReference type="InterPro" id="IPR013785">
    <property type="entry name" value="Aldolase_TIM"/>
</dbReference>
<dbReference type="SFLD" id="SFLDG01068">
    <property type="entry name" value="FeMo_cofactor_biosynthesis_pro"/>
    <property type="match status" value="1"/>
</dbReference>
<evidence type="ECO:0000256" key="9">
    <source>
        <dbReference type="ARBA" id="ARBA00023004"/>
    </source>
</evidence>
<dbReference type="GO" id="GO:0051539">
    <property type="term" value="F:4 iron, 4 sulfur cluster binding"/>
    <property type="evidence" value="ECO:0007669"/>
    <property type="project" value="UniProtKB-KW"/>
</dbReference>
<protein>
    <recommendedName>
        <fullName evidence="5">FeMo cofactor biosynthesis protein NifB</fullName>
    </recommendedName>
    <alternativeName>
        <fullName evidence="14">Nitrogenase cofactor maturase NifB</fullName>
    </alternativeName>
    <alternativeName>
        <fullName evidence="13">Radical SAM assemblase NifB</fullName>
    </alternativeName>
</protein>
<keyword evidence="10" id="KW-0411">Iron-sulfur</keyword>
<keyword evidence="6" id="KW-0004">4Fe-4S</keyword>
<evidence type="ECO:0000256" key="7">
    <source>
        <dbReference type="ARBA" id="ARBA00022691"/>
    </source>
</evidence>
<comment type="function">
    <text evidence="2">Involved in the biosynthesis of the iron-molybdenum cofactor (FeMo-co or M-cluster) found in the dinitrogenase enzyme of the nitrogenase complex in nitrogen-fixing microorganisms. NifB catalyzes the crucial step of radical SAM-dependent carbide insertion that occurs concomitant with the insertion of a 9th sulfur and the rearrangement/coupling of two [4Fe-4S] clusters into a [8Fe-9S-C] cluster, the precursor to the M-cluster.</text>
</comment>
<dbReference type="PROSITE" id="PS51918">
    <property type="entry name" value="RADICAL_SAM"/>
    <property type="match status" value="1"/>
</dbReference>
<keyword evidence="9" id="KW-0408">Iron</keyword>
<dbReference type="InterPro" id="IPR003731">
    <property type="entry name" value="Di-Nase_FeMo-co_biosynth"/>
</dbReference>
<dbReference type="PANTHER" id="PTHR43787">
    <property type="entry name" value="FEMO COFACTOR BIOSYNTHESIS PROTEIN NIFB-RELATED"/>
    <property type="match status" value="1"/>
</dbReference>
<comment type="cofactor">
    <cofactor evidence="1">
        <name>[4Fe-4S] cluster</name>
        <dbReference type="ChEBI" id="CHEBI:49883"/>
    </cofactor>
</comment>
<dbReference type="SMART" id="SM00729">
    <property type="entry name" value="Elp3"/>
    <property type="match status" value="1"/>
</dbReference>
<dbReference type="GO" id="GO:0016829">
    <property type="term" value="F:lyase activity"/>
    <property type="evidence" value="ECO:0007669"/>
    <property type="project" value="UniProtKB-KW"/>
</dbReference>
<comment type="similarity">
    <text evidence="4">Belongs to the radical SAM superfamily. NifB family.</text>
</comment>
<keyword evidence="8" id="KW-0479">Metal-binding</keyword>
<evidence type="ECO:0000313" key="16">
    <source>
        <dbReference type="EMBL" id="SDB43280.1"/>
    </source>
</evidence>
<accession>A0A1G6DDT4</accession>
<evidence type="ECO:0000256" key="13">
    <source>
        <dbReference type="ARBA" id="ARBA00030926"/>
    </source>
</evidence>
<evidence type="ECO:0000256" key="3">
    <source>
        <dbReference type="ARBA" id="ARBA00005155"/>
    </source>
</evidence>
<dbReference type="InterPro" id="IPR007197">
    <property type="entry name" value="rSAM"/>
</dbReference>
<evidence type="ECO:0000259" key="15">
    <source>
        <dbReference type="PROSITE" id="PS51918"/>
    </source>
</evidence>
<keyword evidence="17" id="KW-1185">Reference proteome</keyword>
<dbReference type="Proteomes" id="UP000198771">
    <property type="component" value="Unassembled WGS sequence"/>
</dbReference>
<dbReference type="GO" id="GO:0046872">
    <property type="term" value="F:metal ion binding"/>
    <property type="evidence" value="ECO:0007669"/>
    <property type="project" value="UniProtKB-KW"/>
</dbReference>
<comment type="pathway">
    <text evidence="3">Cofactor biosynthesis; Fe-Mo cofactor biosynthesis.</text>
</comment>